<organism evidence="4 5">
    <name type="scientific">Lutibacter agarilyticus</name>
    <dbReference type="NCBI Taxonomy" id="1109740"/>
    <lineage>
        <taxon>Bacteria</taxon>
        <taxon>Pseudomonadati</taxon>
        <taxon>Bacteroidota</taxon>
        <taxon>Flavobacteriia</taxon>
        <taxon>Flavobacteriales</taxon>
        <taxon>Flavobacteriaceae</taxon>
        <taxon>Lutibacter</taxon>
    </lineage>
</organism>
<feature type="domain" description="Secretion system C-terminal sorting" evidence="3">
    <location>
        <begin position="218"/>
        <end position="286"/>
    </location>
</feature>
<accession>A0A238Y5R6</accession>
<evidence type="ECO:0000256" key="2">
    <source>
        <dbReference type="SAM" id="SignalP"/>
    </source>
</evidence>
<dbReference type="Gene3D" id="2.60.120.260">
    <property type="entry name" value="Galactose-binding domain-like"/>
    <property type="match status" value="1"/>
</dbReference>
<feature type="chain" id="PRO_5012511824" evidence="2">
    <location>
        <begin position="19"/>
        <end position="287"/>
    </location>
</feature>
<dbReference type="EMBL" id="FZNT01000008">
    <property type="protein sequence ID" value="SNR65924.1"/>
    <property type="molecule type" value="Genomic_DNA"/>
</dbReference>
<dbReference type="OrthoDB" id="1491481at2"/>
<evidence type="ECO:0000313" key="5">
    <source>
        <dbReference type="Proteomes" id="UP000198384"/>
    </source>
</evidence>
<evidence type="ECO:0000313" key="4">
    <source>
        <dbReference type="EMBL" id="SNR65924.1"/>
    </source>
</evidence>
<dbReference type="InterPro" id="IPR026444">
    <property type="entry name" value="Secre_tail"/>
</dbReference>
<evidence type="ECO:0000259" key="3">
    <source>
        <dbReference type="Pfam" id="PF18962"/>
    </source>
</evidence>
<protein>
    <submittedName>
        <fullName evidence="4">Por secretion system C-terminal sorting domain-containing protein</fullName>
    </submittedName>
</protein>
<dbReference type="Proteomes" id="UP000198384">
    <property type="component" value="Unassembled WGS sequence"/>
</dbReference>
<dbReference type="RefSeq" id="WP_089382236.1">
    <property type="nucleotide sequence ID" value="NZ_FZNT01000008.1"/>
</dbReference>
<gene>
    <name evidence="4" type="ORF">SAMN06265371_10820</name>
</gene>
<evidence type="ECO:0000256" key="1">
    <source>
        <dbReference type="ARBA" id="ARBA00022729"/>
    </source>
</evidence>
<dbReference type="Pfam" id="PF18962">
    <property type="entry name" value="Por_Secre_tail"/>
    <property type="match status" value="1"/>
</dbReference>
<name>A0A238Y5R6_9FLAO</name>
<reference evidence="4 5" key="1">
    <citation type="submission" date="2017-06" db="EMBL/GenBank/DDBJ databases">
        <authorList>
            <person name="Kim H.J."/>
            <person name="Triplett B.A."/>
        </authorList>
    </citation>
    <scope>NUCLEOTIDE SEQUENCE [LARGE SCALE GENOMIC DNA]</scope>
    <source>
        <strain evidence="4 5">DSM 29150</strain>
    </source>
</reference>
<keyword evidence="5" id="KW-1185">Reference proteome</keyword>
<dbReference type="NCBIfam" id="TIGR04183">
    <property type="entry name" value="Por_Secre_tail"/>
    <property type="match status" value="1"/>
</dbReference>
<keyword evidence="1 2" id="KW-0732">Signal</keyword>
<proteinExistence type="predicted"/>
<feature type="signal peptide" evidence="2">
    <location>
        <begin position="1"/>
        <end position="18"/>
    </location>
</feature>
<dbReference type="AlphaFoldDB" id="A0A238Y5R6"/>
<sequence>MKKLLLLSGLFLTSLLYAQDPALQNDQFDEIPKIGGSDCACSQWINEDIAPDRPAQTTSGLTFPNTGVKLVGTKDQVIYQEVAVLANTDYKFTYHVYIKDGTAGVPQVEIRILKGSGYESGYTPIYYTDSSQKPYSGFGYKTKAAVETTSNNIKLVTEEFPGNTDYNTKEFTFNSGSETSIAIYMKMLDVNEIRFDWVSLTNQATASVQDVFKSSLSVYPNPTKNLISVKSKDIKIESVEVFNMLGKSILKGSLVNETIDVSNLTPGVYMLKVNSETSSSTRRIVVN</sequence>